<accession>A0ABR7U271</accession>
<organism evidence="1 2">
    <name type="scientific">Bradyrhizobium campsiandrae</name>
    <dbReference type="NCBI Taxonomy" id="1729892"/>
    <lineage>
        <taxon>Bacteria</taxon>
        <taxon>Pseudomonadati</taxon>
        <taxon>Pseudomonadota</taxon>
        <taxon>Alphaproteobacteria</taxon>
        <taxon>Hyphomicrobiales</taxon>
        <taxon>Nitrobacteraceae</taxon>
        <taxon>Bradyrhizobium</taxon>
    </lineage>
</organism>
<dbReference type="EMBL" id="JAATTO010000008">
    <property type="protein sequence ID" value="MBC9978067.1"/>
    <property type="molecule type" value="Genomic_DNA"/>
</dbReference>
<name>A0ABR7U271_9BRAD</name>
<evidence type="ECO:0000313" key="2">
    <source>
        <dbReference type="Proteomes" id="UP000639516"/>
    </source>
</evidence>
<dbReference type="RefSeq" id="WP_188107629.1">
    <property type="nucleotide sequence ID" value="NZ_JAANIH010000085.1"/>
</dbReference>
<evidence type="ECO:0008006" key="3">
    <source>
        <dbReference type="Google" id="ProtNLM"/>
    </source>
</evidence>
<reference evidence="1 2" key="1">
    <citation type="journal article" date="2020" name="Arch. Microbiol.">
        <title>Bradyrhizobium campsiandrae sp. nov., a nitrogen-fixing bacterial strain isolated from a native leguminous tree from the Amazon adapted to flooded conditions.</title>
        <authorList>
            <person name="Cabral Michel D."/>
            <person name="Martins da Costa E."/>
            <person name="Azarias Guimaraes A."/>
            <person name="Soares de Carvalho T."/>
            <person name="Santos de Castro Caputo P."/>
            <person name="Willems A."/>
            <person name="de Souza Moreira F.M."/>
        </authorList>
    </citation>
    <scope>NUCLEOTIDE SEQUENCE [LARGE SCALE GENOMIC DNA]</scope>
    <source>
        <strain evidence="2">INPA 384B</strain>
    </source>
</reference>
<gene>
    <name evidence="1" type="ORF">HA482_07515</name>
</gene>
<evidence type="ECO:0000313" key="1">
    <source>
        <dbReference type="EMBL" id="MBC9978067.1"/>
    </source>
</evidence>
<sequence>MILHWHAPVLMERRGVVDLVVDPDQRRAERRLRKFDGAMEMHIVSFVSEADFQNYRNDPRRSAQAWLLERSSATLELIRVADV</sequence>
<protein>
    <recommendedName>
        <fullName evidence="3">DUF1330 domain-containing protein</fullName>
    </recommendedName>
</protein>
<comment type="caution">
    <text evidence="1">The sequence shown here is derived from an EMBL/GenBank/DDBJ whole genome shotgun (WGS) entry which is preliminary data.</text>
</comment>
<proteinExistence type="predicted"/>
<keyword evidence="2" id="KW-1185">Reference proteome</keyword>
<dbReference type="Proteomes" id="UP000639516">
    <property type="component" value="Unassembled WGS sequence"/>
</dbReference>